<proteinExistence type="predicted"/>
<dbReference type="GO" id="GO:0004527">
    <property type="term" value="F:exonuclease activity"/>
    <property type="evidence" value="ECO:0007669"/>
    <property type="project" value="UniProtKB-KW"/>
</dbReference>
<dbReference type="InterPro" id="IPR041636">
    <property type="entry name" value="RNase_J_C"/>
</dbReference>
<evidence type="ECO:0000256" key="1">
    <source>
        <dbReference type="ARBA" id="ARBA00022490"/>
    </source>
</evidence>
<comment type="caution">
    <text evidence="6">The sequence shown here is derived from an EMBL/GenBank/DDBJ whole genome shotgun (WGS) entry which is preliminary data.</text>
</comment>
<dbReference type="Proteomes" id="UP000033947">
    <property type="component" value="Unassembled WGS sequence"/>
</dbReference>
<dbReference type="InterPro" id="IPR042173">
    <property type="entry name" value="RNase_J_2"/>
</dbReference>
<dbReference type="PATRIC" id="fig|1619123.3.peg.218"/>
<evidence type="ECO:0000259" key="5">
    <source>
        <dbReference type="SMART" id="SM00849"/>
    </source>
</evidence>
<dbReference type="InterPro" id="IPR004613">
    <property type="entry name" value="RNase_J"/>
</dbReference>
<dbReference type="GO" id="GO:0046872">
    <property type="term" value="F:metal ion binding"/>
    <property type="evidence" value="ECO:0007669"/>
    <property type="project" value="InterPro"/>
</dbReference>
<evidence type="ECO:0000256" key="3">
    <source>
        <dbReference type="ARBA" id="ARBA00022839"/>
    </source>
</evidence>
<dbReference type="EMBL" id="LCBB01000002">
    <property type="protein sequence ID" value="KKS03494.1"/>
    <property type="molecule type" value="Genomic_DNA"/>
</dbReference>
<dbReference type="Gene3D" id="3.40.50.10710">
    <property type="entry name" value="Metallo-hydrolase/oxidoreductase"/>
    <property type="match status" value="1"/>
</dbReference>
<keyword evidence="1" id="KW-0963">Cytoplasm</keyword>
<keyword evidence="3" id="KW-0378">Hydrolase</keyword>
<keyword evidence="4" id="KW-0694">RNA-binding</keyword>
<organism evidence="6 7">
    <name type="scientific">candidate division WWE3 bacterium GW2011_GWC2_41_23</name>
    <dbReference type="NCBI Taxonomy" id="1619123"/>
    <lineage>
        <taxon>Bacteria</taxon>
        <taxon>Katanobacteria</taxon>
    </lineage>
</organism>
<feature type="domain" description="Metallo-beta-lactamase" evidence="5">
    <location>
        <begin position="33"/>
        <end position="220"/>
    </location>
</feature>
<dbReference type="InterPro" id="IPR055132">
    <property type="entry name" value="RNase_J_b_CASP"/>
</dbReference>
<evidence type="ECO:0000313" key="7">
    <source>
        <dbReference type="Proteomes" id="UP000033947"/>
    </source>
</evidence>
<keyword evidence="3" id="KW-0269">Exonuclease</keyword>
<dbReference type="AlphaFoldDB" id="A0A0G0VRI3"/>
<protein>
    <submittedName>
        <fullName evidence="6">Metallo-beta-lactamase</fullName>
    </submittedName>
</protein>
<accession>A0A0G0VRI3</accession>
<dbReference type="CDD" id="cd07714">
    <property type="entry name" value="RNaseJ_MBL-fold"/>
    <property type="match status" value="1"/>
</dbReference>
<reference evidence="6 7" key="1">
    <citation type="journal article" date="2015" name="Nature">
        <title>rRNA introns, odd ribosomes, and small enigmatic genomes across a large radiation of phyla.</title>
        <authorList>
            <person name="Brown C.T."/>
            <person name="Hug L.A."/>
            <person name="Thomas B.C."/>
            <person name="Sharon I."/>
            <person name="Castelle C.J."/>
            <person name="Singh A."/>
            <person name="Wilkins M.J."/>
            <person name="Williams K.H."/>
            <person name="Banfield J.F."/>
        </authorList>
    </citation>
    <scope>NUCLEOTIDE SEQUENCE [LARGE SCALE GENOMIC DNA]</scope>
</reference>
<dbReference type="Pfam" id="PF17770">
    <property type="entry name" value="RNase_J_C"/>
    <property type="match status" value="1"/>
</dbReference>
<dbReference type="InterPro" id="IPR001279">
    <property type="entry name" value="Metallo-B-lactamas"/>
</dbReference>
<gene>
    <name evidence="6" type="ORF">UU55_C0002G0099</name>
</gene>
<dbReference type="PANTHER" id="PTHR43694:SF1">
    <property type="entry name" value="RIBONUCLEASE J"/>
    <property type="match status" value="1"/>
</dbReference>
<evidence type="ECO:0000313" key="6">
    <source>
        <dbReference type="EMBL" id="KKS03494.1"/>
    </source>
</evidence>
<dbReference type="SMART" id="SM00849">
    <property type="entry name" value="Lactamase_B"/>
    <property type="match status" value="1"/>
</dbReference>
<dbReference type="NCBIfam" id="TIGR00649">
    <property type="entry name" value="MG423"/>
    <property type="match status" value="1"/>
</dbReference>
<dbReference type="Gene3D" id="3.60.15.10">
    <property type="entry name" value="Ribonuclease Z/Hydroxyacylglutathione hydrolase-like"/>
    <property type="match status" value="1"/>
</dbReference>
<evidence type="ECO:0000256" key="2">
    <source>
        <dbReference type="ARBA" id="ARBA00022722"/>
    </source>
</evidence>
<dbReference type="SUPFAM" id="SSF56281">
    <property type="entry name" value="Metallo-hydrolase/oxidoreductase"/>
    <property type="match status" value="1"/>
</dbReference>
<evidence type="ECO:0000256" key="4">
    <source>
        <dbReference type="ARBA" id="ARBA00022884"/>
    </source>
</evidence>
<dbReference type="Gene3D" id="3.10.20.580">
    <property type="match status" value="1"/>
</dbReference>
<dbReference type="InterPro" id="IPR036866">
    <property type="entry name" value="RibonucZ/Hydroxyglut_hydro"/>
</dbReference>
<dbReference type="Pfam" id="PF22505">
    <property type="entry name" value="RNase_J_b_CASP"/>
    <property type="match status" value="1"/>
</dbReference>
<name>A0A0G0VRI3_UNCKA</name>
<dbReference type="GO" id="GO:0003723">
    <property type="term" value="F:RNA binding"/>
    <property type="evidence" value="ECO:0007669"/>
    <property type="project" value="UniProtKB-KW"/>
</dbReference>
<dbReference type="PANTHER" id="PTHR43694">
    <property type="entry name" value="RIBONUCLEASE J"/>
    <property type="match status" value="1"/>
</dbReference>
<sequence length="574" mass="63075">MDQQYVNSISQEEKGAAKNRLKIITLSGTESVTKNLTVYEYGDDIILVDCGVGFPDSDLYGVDVVIPDFTYILENSHKIRGLFVTHGHEDHFGAVPFLLNQLDVPIFTSKLVQGFLKERLNDKGFKHLAERTRFTLLEPGTGTVTAGAFKVTAFGVNHSVPSTMGLAIDTPEGVVLHMADYKIDWTPVLDKPIDLNTIGKYGQQGVLCLLSDCLNVLTEGYSKSESSLSNTFTDLFESNPERQMFITTISSNISRMSQIMTAALKHGRKVVLSGRSIEQSVKVARGLGVIKFHDDLFVEEKEAGRLPQGDVVYIIAGCYGQPGSSLGRLSRGEHKEIVLEKDPIVIFSADPNPPGVDVAVERVMSAFTLFGAEVVYSRIQDNLHVSGHGTKGDLMTIASVVKPKFFIPIGGTITRMRAYTNMLGELGVSKDRVFECLEGDTVEFSSGRARKSGRLATVPVYIDTAGSGSTINPVVIKDRDQLSSDGVFVVVIPSKDGNLLKDNVEVVTRGFIYVKASQELMDKSRKFVTKTIEKLAEKPLEWPAKKKRLESEIQDFLFKETRSSPLVIVHALSV</sequence>
<dbReference type="Pfam" id="PF00753">
    <property type="entry name" value="Lactamase_B"/>
    <property type="match status" value="1"/>
</dbReference>
<keyword evidence="2" id="KW-0540">Nuclease</keyword>